<sequence>MAVKCGERGRGARAVADVDEKHQAQMILDNSVVCMRVRVRLLIVILLLSWLYSSLYNAKLLGARIILNFPTTMI</sequence>
<feature type="transmembrane region" description="Helical" evidence="1">
    <location>
        <begin position="39"/>
        <end position="58"/>
    </location>
</feature>
<dbReference type="Proteomes" id="UP000076632">
    <property type="component" value="Unassembled WGS sequence"/>
</dbReference>
<dbReference type="AlphaFoldDB" id="A0A165FTC9"/>
<reference evidence="2 3" key="1">
    <citation type="journal article" date="2016" name="Fungal Biol.">
        <title>The genome of Xylona heveae provides a window into fungal endophytism.</title>
        <authorList>
            <person name="Gazis R."/>
            <person name="Kuo A."/>
            <person name="Riley R."/>
            <person name="LaButti K."/>
            <person name="Lipzen A."/>
            <person name="Lin J."/>
            <person name="Amirebrahimi M."/>
            <person name="Hesse C.N."/>
            <person name="Spatafora J.W."/>
            <person name="Henrissat B."/>
            <person name="Hainaut M."/>
            <person name="Grigoriev I.V."/>
            <person name="Hibbett D.S."/>
        </authorList>
    </citation>
    <scope>NUCLEOTIDE SEQUENCE [LARGE SCALE GENOMIC DNA]</scope>
    <source>
        <strain evidence="2 3">TC161</strain>
    </source>
</reference>
<dbReference type="InParanoid" id="A0A165FTC9"/>
<gene>
    <name evidence="2" type="ORF">L228DRAFT_170937</name>
</gene>
<evidence type="ECO:0000313" key="3">
    <source>
        <dbReference type="Proteomes" id="UP000076632"/>
    </source>
</evidence>
<accession>A0A165FTC9</accession>
<keyword evidence="1" id="KW-0472">Membrane</keyword>
<evidence type="ECO:0000256" key="1">
    <source>
        <dbReference type="SAM" id="Phobius"/>
    </source>
</evidence>
<dbReference type="RefSeq" id="XP_018186907.1">
    <property type="nucleotide sequence ID" value="XM_018329483.1"/>
</dbReference>
<dbReference type="EMBL" id="KV407461">
    <property type="protein sequence ID" value="KZF21352.1"/>
    <property type="molecule type" value="Genomic_DNA"/>
</dbReference>
<proteinExistence type="predicted"/>
<keyword evidence="3" id="KW-1185">Reference proteome</keyword>
<dbReference type="GeneID" id="28894620"/>
<evidence type="ECO:0000313" key="2">
    <source>
        <dbReference type="EMBL" id="KZF21352.1"/>
    </source>
</evidence>
<name>A0A165FTC9_XYLHT</name>
<protein>
    <submittedName>
        <fullName evidence="2">Uncharacterized protein</fullName>
    </submittedName>
</protein>
<keyword evidence="1" id="KW-1133">Transmembrane helix</keyword>
<organism evidence="2 3">
    <name type="scientific">Xylona heveae (strain CBS 132557 / TC161)</name>
    <dbReference type="NCBI Taxonomy" id="1328760"/>
    <lineage>
        <taxon>Eukaryota</taxon>
        <taxon>Fungi</taxon>
        <taxon>Dikarya</taxon>
        <taxon>Ascomycota</taxon>
        <taxon>Pezizomycotina</taxon>
        <taxon>Xylonomycetes</taxon>
        <taxon>Xylonales</taxon>
        <taxon>Xylonaceae</taxon>
        <taxon>Xylona</taxon>
    </lineage>
</organism>
<keyword evidence="1" id="KW-0812">Transmembrane</keyword>